<dbReference type="PROSITE" id="PS51186">
    <property type="entry name" value="GNAT"/>
    <property type="match status" value="1"/>
</dbReference>
<feature type="domain" description="N-acetyltransferase" evidence="1">
    <location>
        <begin position="3"/>
        <end position="168"/>
    </location>
</feature>
<evidence type="ECO:0000259" key="1">
    <source>
        <dbReference type="PROSITE" id="PS51186"/>
    </source>
</evidence>
<accession>A0A7X3FII2</accession>
<comment type="caution">
    <text evidence="2">The sequence shown here is derived from an EMBL/GenBank/DDBJ whole genome shotgun (WGS) entry which is preliminary data.</text>
</comment>
<dbReference type="CDD" id="cd04301">
    <property type="entry name" value="NAT_SF"/>
    <property type="match status" value="1"/>
</dbReference>
<dbReference type="SUPFAM" id="SSF55729">
    <property type="entry name" value="Acyl-CoA N-acyltransferases (Nat)"/>
    <property type="match status" value="1"/>
</dbReference>
<keyword evidence="3" id="KW-1185">Reference proteome</keyword>
<dbReference type="AlphaFoldDB" id="A0A7X3FII2"/>
<name>A0A7X3FII2_9BACL</name>
<dbReference type="Pfam" id="PF00583">
    <property type="entry name" value="Acetyltransf_1"/>
    <property type="match status" value="1"/>
</dbReference>
<dbReference type="InterPro" id="IPR016181">
    <property type="entry name" value="Acyl_CoA_acyltransferase"/>
</dbReference>
<dbReference type="InterPro" id="IPR000182">
    <property type="entry name" value="GNAT_dom"/>
</dbReference>
<gene>
    <name evidence="2" type="ORF">EDM21_12265</name>
</gene>
<reference evidence="2 3" key="1">
    <citation type="journal article" date="2019" name="Microorganisms">
        <title>Paenibacillus lutrae sp. nov., A Chitinolytic Species Isolated from A River Otter in Castril Natural Park, Granada, Spain.</title>
        <authorList>
            <person name="Rodriguez M."/>
            <person name="Reina J.C."/>
            <person name="Bejar V."/>
            <person name="Llamas I."/>
        </authorList>
    </citation>
    <scope>NUCLEOTIDE SEQUENCE [LARGE SCALE GENOMIC DNA]</scope>
    <source>
        <strain evidence="2 3">N10</strain>
    </source>
</reference>
<keyword evidence="2" id="KW-0808">Transferase</keyword>
<dbReference type="OrthoDB" id="1902458at2"/>
<dbReference type="Gene3D" id="3.40.630.30">
    <property type="match status" value="1"/>
</dbReference>
<evidence type="ECO:0000313" key="2">
    <source>
        <dbReference type="EMBL" id="MVP00285.1"/>
    </source>
</evidence>
<dbReference type="EMBL" id="RHLK01000006">
    <property type="protein sequence ID" value="MVP00285.1"/>
    <property type="molecule type" value="Genomic_DNA"/>
</dbReference>
<protein>
    <submittedName>
        <fullName evidence="2">GNAT family N-acetyltransferase</fullName>
    </submittedName>
</protein>
<dbReference type="Proteomes" id="UP000490800">
    <property type="component" value="Unassembled WGS sequence"/>
</dbReference>
<dbReference type="RefSeq" id="WP_157335841.1">
    <property type="nucleotide sequence ID" value="NZ_RHLK01000006.1"/>
</dbReference>
<proteinExistence type="predicted"/>
<sequence length="182" mass="20960">MNIEFRTITQSDSIILNNLFHFYLYELSAYSMEDVSNEGKYEAEDISPYYRDDRLFPYLIMVDNKIAGFILVTSPPYVTDGIDYSVQELFLLPKYRGKGLGRAAALHIFKHHHGHYEISMFRNNPKAVKFWSALLSSLHIDAASDIGIIQISEHKLPTQTLRFVISNESLRLPTRIDCTLPL</sequence>
<evidence type="ECO:0000313" key="3">
    <source>
        <dbReference type="Proteomes" id="UP000490800"/>
    </source>
</evidence>
<organism evidence="2 3">
    <name type="scientific">Paenibacillus lutrae</name>
    <dbReference type="NCBI Taxonomy" id="2078573"/>
    <lineage>
        <taxon>Bacteria</taxon>
        <taxon>Bacillati</taxon>
        <taxon>Bacillota</taxon>
        <taxon>Bacilli</taxon>
        <taxon>Bacillales</taxon>
        <taxon>Paenibacillaceae</taxon>
        <taxon>Paenibacillus</taxon>
    </lineage>
</organism>
<dbReference type="GO" id="GO:0016747">
    <property type="term" value="F:acyltransferase activity, transferring groups other than amino-acyl groups"/>
    <property type="evidence" value="ECO:0007669"/>
    <property type="project" value="InterPro"/>
</dbReference>